<evidence type="ECO:0000313" key="1">
    <source>
        <dbReference type="EMBL" id="KAK7307531.1"/>
    </source>
</evidence>
<protein>
    <submittedName>
        <fullName evidence="1">Uncharacterized protein</fullName>
    </submittedName>
</protein>
<comment type="caution">
    <text evidence="1">The sequence shown here is derived from an EMBL/GenBank/DDBJ whole genome shotgun (WGS) entry which is preliminary data.</text>
</comment>
<proteinExistence type="predicted"/>
<dbReference type="EMBL" id="JAYMYQ010000010">
    <property type="protein sequence ID" value="KAK7307531.1"/>
    <property type="molecule type" value="Genomic_DNA"/>
</dbReference>
<gene>
    <name evidence="1" type="ORF">VNO77_40692</name>
</gene>
<dbReference type="InterPro" id="IPR004163">
    <property type="entry name" value="CoA_transf_BS"/>
</dbReference>
<sequence length="118" mass="12793">MGTRARGDDGKGNKGRGLLCWWVQSFRNSTPRRPEEQDTTIEAGAEVGVLAGDHHTWWWLEQIFCRCLAGIGWPRVVVNVKVIDGPAMVVGGFTALGYPIPGKDLSSGIGENGTRGLE</sequence>
<name>A0AAN9K0D2_CANGL</name>
<dbReference type="Proteomes" id="UP001367508">
    <property type="component" value="Unassembled WGS sequence"/>
</dbReference>
<dbReference type="GO" id="GO:0008410">
    <property type="term" value="F:CoA-transferase activity"/>
    <property type="evidence" value="ECO:0007669"/>
    <property type="project" value="InterPro"/>
</dbReference>
<reference evidence="1 2" key="1">
    <citation type="submission" date="2024-01" db="EMBL/GenBank/DDBJ databases">
        <title>The genomes of 5 underutilized Papilionoideae crops provide insights into root nodulation and disease resistanc.</title>
        <authorList>
            <person name="Jiang F."/>
        </authorList>
    </citation>
    <scope>NUCLEOTIDE SEQUENCE [LARGE SCALE GENOMIC DNA]</scope>
    <source>
        <strain evidence="1">LVBAO_FW01</strain>
        <tissue evidence="1">Leaves</tissue>
    </source>
</reference>
<evidence type="ECO:0000313" key="2">
    <source>
        <dbReference type="Proteomes" id="UP001367508"/>
    </source>
</evidence>
<accession>A0AAN9K0D2</accession>
<dbReference type="PROSITE" id="PS01273">
    <property type="entry name" value="COA_TRANSF_1"/>
    <property type="match status" value="1"/>
</dbReference>
<keyword evidence="2" id="KW-1185">Reference proteome</keyword>
<dbReference type="AlphaFoldDB" id="A0AAN9K0D2"/>
<organism evidence="1 2">
    <name type="scientific">Canavalia gladiata</name>
    <name type="common">Sword bean</name>
    <name type="synonym">Dolichos gladiatus</name>
    <dbReference type="NCBI Taxonomy" id="3824"/>
    <lineage>
        <taxon>Eukaryota</taxon>
        <taxon>Viridiplantae</taxon>
        <taxon>Streptophyta</taxon>
        <taxon>Embryophyta</taxon>
        <taxon>Tracheophyta</taxon>
        <taxon>Spermatophyta</taxon>
        <taxon>Magnoliopsida</taxon>
        <taxon>eudicotyledons</taxon>
        <taxon>Gunneridae</taxon>
        <taxon>Pentapetalae</taxon>
        <taxon>rosids</taxon>
        <taxon>fabids</taxon>
        <taxon>Fabales</taxon>
        <taxon>Fabaceae</taxon>
        <taxon>Papilionoideae</taxon>
        <taxon>50 kb inversion clade</taxon>
        <taxon>NPAAA clade</taxon>
        <taxon>indigoferoid/millettioid clade</taxon>
        <taxon>Phaseoleae</taxon>
        <taxon>Canavalia</taxon>
    </lineage>
</organism>